<gene>
    <name evidence="1" type="ORF">Harvfovirus1_76</name>
</gene>
<proteinExistence type="predicted"/>
<reference evidence="1" key="1">
    <citation type="submission" date="2018-10" db="EMBL/GenBank/DDBJ databases">
        <title>Hidden diversity of soil giant viruses.</title>
        <authorList>
            <person name="Schulz F."/>
            <person name="Alteio L."/>
            <person name="Goudeau D."/>
            <person name="Ryan E.M."/>
            <person name="Malmstrom R.R."/>
            <person name="Blanchard J."/>
            <person name="Woyke T."/>
        </authorList>
    </citation>
    <scope>NUCLEOTIDE SEQUENCE</scope>
    <source>
        <strain evidence="1">HAV1</strain>
    </source>
</reference>
<name>A0A3G5A2N0_9VIRU</name>
<sequence>MNNYEIRKLFTELTYCFNYDDRTAKILDSITLHQSKEIFAEIPNGLVTVLCHESAKRGNLRFVTLCSKWHLIKNKNLICMMMAMAAEECHLDIVQFLLNEYKYNEGADFSISGSLFHSEVAALSLVLTTACGIPCFKNDKTIPSQMSAKEKSIRLALVKEIMNCHIGTIMNDLNVPQILIIHCCNLGFVEMIKYFIEEVKCHPLYPHLGRDHDYGYFCYVASIHNRRVVGEYFFDRALEEVKQSKEKDACIQAFLIRIWNMYSSVMPLNFLLIYNIGSERVIDKTSFQICSTKYYFENLTIFQHFPNVTDFFFMEAKRLGILDQINVSIYIQTAINLSYVKHFEIGIVFNRGEIKNMDFIKAHVDPVKNFWRCMMLDFRGARMDLVENFDRGMFIQCRTDFMINLMELVFENGRKIKKPSGTNIGLYNLIFEYCVDYLNDRYD</sequence>
<organism evidence="1">
    <name type="scientific">Harvfovirus sp</name>
    <dbReference type="NCBI Taxonomy" id="2487768"/>
    <lineage>
        <taxon>Viruses</taxon>
        <taxon>Varidnaviria</taxon>
        <taxon>Bamfordvirae</taxon>
        <taxon>Nucleocytoviricota</taxon>
        <taxon>Megaviricetes</taxon>
        <taxon>Imitervirales</taxon>
        <taxon>Mimiviridae</taxon>
        <taxon>Klosneuvirinae</taxon>
    </lineage>
</organism>
<dbReference type="EMBL" id="MK072243">
    <property type="protein sequence ID" value="AYV80451.1"/>
    <property type="molecule type" value="Genomic_DNA"/>
</dbReference>
<protein>
    <submittedName>
        <fullName evidence="1">Uncharacterized protein</fullName>
    </submittedName>
</protein>
<accession>A0A3G5A2N0</accession>
<evidence type="ECO:0000313" key="1">
    <source>
        <dbReference type="EMBL" id="AYV80451.1"/>
    </source>
</evidence>